<dbReference type="OrthoDB" id="660555at2759"/>
<dbReference type="EMBL" id="GL945486">
    <property type="protein sequence ID" value="EGN95035.1"/>
    <property type="molecule type" value="Genomic_DNA"/>
</dbReference>
<dbReference type="PANTHER" id="PTHR48051">
    <property type="match status" value="1"/>
</dbReference>
<organism evidence="5">
    <name type="scientific">Serpula lacrymans var. lacrymans (strain S7.3)</name>
    <name type="common">Dry rot fungus</name>
    <dbReference type="NCBI Taxonomy" id="936435"/>
    <lineage>
        <taxon>Eukaryota</taxon>
        <taxon>Fungi</taxon>
        <taxon>Dikarya</taxon>
        <taxon>Basidiomycota</taxon>
        <taxon>Agaricomycotina</taxon>
        <taxon>Agaricomycetes</taxon>
        <taxon>Agaricomycetidae</taxon>
        <taxon>Boletales</taxon>
        <taxon>Coniophorineae</taxon>
        <taxon>Serpulaceae</taxon>
        <taxon>Serpula</taxon>
    </lineage>
</organism>
<proteinExistence type="predicted"/>
<dbReference type="SUPFAM" id="SSF52058">
    <property type="entry name" value="L domain-like"/>
    <property type="match status" value="1"/>
</dbReference>
<keyword evidence="2" id="KW-0677">Repeat</keyword>
<feature type="region of interest" description="Disordered" evidence="3">
    <location>
        <begin position="1"/>
        <end position="86"/>
    </location>
</feature>
<keyword evidence="1" id="KW-0433">Leucine-rich repeat</keyword>
<dbReference type="GO" id="GO:0005737">
    <property type="term" value="C:cytoplasm"/>
    <property type="evidence" value="ECO:0007669"/>
    <property type="project" value="TreeGrafter"/>
</dbReference>
<protein>
    <submittedName>
        <fullName evidence="4">Uncharacterized protein</fullName>
    </submittedName>
</protein>
<dbReference type="InterPro" id="IPR003591">
    <property type="entry name" value="Leu-rich_rpt_typical-subtyp"/>
</dbReference>
<feature type="compositionally biased region" description="Low complexity" evidence="3">
    <location>
        <begin position="7"/>
        <end position="34"/>
    </location>
</feature>
<evidence type="ECO:0000256" key="1">
    <source>
        <dbReference type="ARBA" id="ARBA00022614"/>
    </source>
</evidence>
<dbReference type="Proteomes" id="UP000008063">
    <property type="component" value="Unassembled WGS sequence"/>
</dbReference>
<evidence type="ECO:0000313" key="5">
    <source>
        <dbReference type="Proteomes" id="UP000008063"/>
    </source>
</evidence>
<dbReference type="OMA" id="ISETRHI"/>
<dbReference type="SMART" id="SM00369">
    <property type="entry name" value="LRR_TYP"/>
    <property type="match status" value="2"/>
</dbReference>
<dbReference type="eggNOG" id="KOG0617">
    <property type="taxonomic scope" value="Eukaryota"/>
</dbReference>
<dbReference type="Gene3D" id="3.80.10.10">
    <property type="entry name" value="Ribonuclease Inhibitor"/>
    <property type="match status" value="1"/>
</dbReference>
<dbReference type="InParanoid" id="F8Q8Y0"/>
<dbReference type="HOGENOM" id="CLU_023474_0_0_1"/>
<dbReference type="InterPro" id="IPR032675">
    <property type="entry name" value="LRR_dom_sf"/>
</dbReference>
<dbReference type="PANTHER" id="PTHR48051:SF1">
    <property type="entry name" value="RAS SUPPRESSOR PROTEIN 1"/>
    <property type="match status" value="1"/>
</dbReference>
<gene>
    <name evidence="4" type="ORF">SERLA73DRAFT_77050</name>
</gene>
<dbReference type="AlphaFoldDB" id="F8Q8Y0"/>
<evidence type="ECO:0000256" key="3">
    <source>
        <dbReference type="SAM" id="MobiDB-lite"/>
    </source>
</evidence>
<reference evidence="5" key="1">
    <citation type="journal article" date="2011" name="Science">
        <title>The plant cell wall-decomposing machinery underlies the functional diversity of forest fungi.</title>
        <authorList>
            <person name="Eastwood D.C."/>
            <person name="Floudas D."/>
            <person name="Binder M."/>
            <person name="Majcherczyk A."/>
            <person name="Schneider P."/>
            <person name="Aerts A."/>
            <person name="Asiegbu F.O."/>
            <person name="Baker S.E."/>
            <person name="Barry K."/>
            <person name="Bendiksby M."/>
            <person name="Blumentritt M."/>
            <person name="Coutinho P.M."/>
            <person name="Cullen D."/>
            <person name="de Vries R.P."/>
            <person name="Gathman A."/>
            <person name="Goodell B."/>
            <person name="Henrissat B."/>
            <person name="Ihrmark K."/>
            <person name="Kauserud H."/>
            <person name="Kohler A."/>
            <person name="LaButti K."/>
            <person name="Lapidus A."/>
            <person name="Lavin J.L."/>
            <person name="Lee Y.-H."/>
            <person name="Lindquist E."/>
            <person name="Lilly W."/>
            <person name="Lucas S."/>
            <person name="Morin E."/>
            <person name="Murat C."/>
            <person name="Oguiza J.A."/>
            <person name="Park J."/>
            <person name="Pisabarro A.G."/>
            <person name="Riley R."/>
            <person name="Rosling A."/>
            <person name="Salamov A."/>
            <person name="Schmidt O."/>
            <person name="Schmutz J."/>
            <person name="Skrede I."/>
            <person name="Stenlid J."/>
            <person name="Wiebenga A."/>
            <person name="Xie X."/>
            <person name="Kuees U."/>
            <person name="Hibbett D.S."/>
            <person name="Hoffmeister D."/>
            <person name="Hoegberg N."/>
            <person name="Martin F."/>
            <person name="Grigoriev I.V."/>
            <person name="Watkinson S.C."/>
        </authorList>
    </citation>
    <scope>NUCLEOTIDE SEQUENCE [LARGE SCALE GENOMIC DNA]</scope>
    <source>
        <strain evidence="5">strain S7.3</strain>
    </source>
</reference>
<sequence>MVYYRTPSSSANPSPSSSPAFGPVDSSPLSSPSLQPIVLDSPPATPGHVLHPFAASTKANRRPPQYEKKLETPPVTPPQAFTSKPSLGYYRVPKLTHKSEDDDFFRGNGSPISSSFSRQVSRNLSREEQIWDDALEKPFSTGIGAIDLSNQQLTYIPPSIADLSNFFNTSEKSEQVNIVDATAVRSFSRVSTGTESSSSRTRSFGRIKSIVESGKERHELQLYLSGNQISNLPRELFSLQKMTVLILRESSRQYDSINANFMLGITGGNLLTSIPSDISHLSSLRELNISNNKLTYLPSELCEMPALDKLYLNPNPFLQEPSRSVTHVRPASPRLEALQVRRSRSISHFFLQRKEELARPPTTAVSSASVFVPSIPPLSEMCYRKLLTPISSFATTPTVLSEYYGVPLSEWWEDCIPSNIRETLGACVPGTFKPHISLSPTSSPSHVRSRKQSPYVSVGVCPNPKHRGSVFIKHAEERFTWERVISGVDVGGSVPVRWRGCLRGCLDFLVQNDENAVEAENSPASGHDADTELNSESDVDSLMAVDDEMDAIQVVKLDGNMLAMDEFED</sequence>
<evidence type="ECO:0000256" key="2">
    <source>
        <dbReference type="ARBA" id="ARBA00022737"/>
    </source>
</evidence>
<dbReference type="InterPro" id="IPR001611">
    <property type="entry name" value="Leu-rich_rpt"/>
</dbReference>
<dbReference type="PROSITE" id="PS51450">
    <property type="entry name" value="LRR"/>
    <property type="match status" value="1"/>
</dbReference>
<evidence type="ECO:0000313" key="4">
    <source>
        <dbReference type="EMBL" id="EGN95035.1"/>
    </source>
</evidence>
<accession>F8Q8Y0</accession>
<dbReference type="STRING" id="936435.F8Q8Y0"/>
<name>F8Q8Y0_SERL3</name>
<dbReference type="InterPro" id="IPR050216">
    <property type="entry name" value="LRR_domain-containing"/>
</dbReference>
<keyword evidence="5" id="KW-1185">Reference proteome</keyword>
<dbReference type="Pfam" id="PF13855">
    <property type="entry name" value="LRR_8"/>
    <property type="match status" value="1"/>
</dbReference>